<dbReference type="SUPFAM" id="SSF53448">
    <property type="entry name" value="Nucleotide-diphospho-sugar transferases"/>
    <property type="match status" value="1"/>
</dbReference>
<dbReference type="InterPro" id="IPR001173">
    <property type="entry name" value="Glyco_trans_2-like"/>
</dbReference>
<evidence type="ECO:0000313" key="3">
    <source>
        <dbReference type="EMBL" id="PIZ67795.1"/>
    </source>
</evidence>
<gene>
    <name evidence="3" type="ORF">COY12_01210</name>
</gene>
<protein>
    <recommendedName>
        <fullName evidence="2">Glycosyltransferase 2-like domain-containing protein</fullName>
    </recommendedName>
</protein>
<dbReference type="PANTHER" id="PTHR43630">
    <property type="entry name" value="POLY-BETA-1,6-N-ACETYL-D-GLUCOSAMINE SYNTHASE"/>
    <property type="match status" value="1"/>
</dbReference>
<reference evidence="4" key="1">
    <citation type="submission" date="2017-09" db="EMBL/GenBank/DDBJ databases">
        <title>Depth-based differentiation of microbial function through sediment-hosted aquifers and enrichment of novel symbionts in the deep terrestrial subsurface.</title>
        <authorList>
            <person name="Probst A.J."/>
            <person name="Ladd B."/>
            <person name="Jarett J.K."/>
            <person name="Geller-Mcgrath D.E."/>
            <person name="Sieber C.M.K."/>
            <person name="Emerson J.B."/>
            <person name="Anantharaman K."/>
            <person name="Thomas B.C."/>
            <person name="Malmstrom R."/>
            <person name="Stieglmeier M."/>
            <person name="Klingl A."/>
            <person name="Woyke T."/>
            <person name="Ryan C.M."/>
            <person name="Banfield J.F."/>
        </authorList>
    </citation>
    <scope>NUCLEOTIDE SEQUENCE [LARGE SCALE GENOMIC DNA]</scope>
</reference>
<proteinExistence type="predicted"/>
<organism evidence="3 4">
    <name type="scientific">Candidatus Roizmanbacteria bacterium CG_4_10_14_0_2_um_filter_33_96</name>
    <dbReference type="NCBI Taxonomy" id="1974821"/>
    <lineage>
        <taxon>Bacteria</taxon>
        <taxon>Candidatus Roizmaniibacteriota</taxon>
    </lineage>
</organism>
<dbReference type="Pfam" id="PF00535">
    <property type="entry name" value="Glycos_transf_2"/>
    <property type="match status" value="1"/>
</dbReference>
<dbReference type="CDD" id="cd00761">
    <property type="entry name" value="Glyco_tranf_GTA_type"/>
    <property type="match status" value="1"/>
</dbReference>
<dbReference type="Gene3D" id="3.90.550.10">
    <property type="entry name" value="Spore Coat Polysaccharide Biosynthesis Protein SpsA, Chain A"/>
    <property type="match status" value="1"/>
</dbReference>
<name>A0A2M7U9A2_9BACT</name>
<comment type="caution">
    <text evidence="3">The sequence shown here is derived from an EMBL/GenBank/DDBJ whole genome shotgun (WGS) entry which is preliminary data.</text>
</comment>
<dbReference type="Proteomes" id="UP000229506">
    <property type="component" value="Unassembled WGS sequence"/>
</dbReference>
<keyword evidence="1" id="KW-1133">Transmembrane helix</keyword>
<dbReference type="InterPro" id="IPR029044">
    <property type="entry name" value="Nucleotide-diphossugar_trans"/>
</dbReference>
<keyword evidence="1" id="KW-0812">Transmembrane</keyword>
<feature type="domain" description="Glycosyltransferase 2-like" evidence="2">
    <location>
        <begin position="3"/>
        <end position="92"/>
    </location>
</feature>
<dbReference type="PANTHER" id="PTHR43630:SF2">
    <property type="entry name" value="GLYCOSYLTRANSFERASE"/>
    <property type="match status" value="1"/>
</dbReference>
<keyword evidence="1" id="KW-0472">Membrane</keyword>
<evidence type="ECO:0000313" key="4">
    <source>
        <dbReference type="Proteomes" id="UP000229506"/>
    </source>
</evidence>
<feature type="transmembrane region" description="Helical" evidence="1">
    <location>
        <begin position="107"/>
        <end position="130"/>
    </location>
</feature>
<evidence type="ECO:0000259" key="2">
    <source>
        <dbReference type="Pfam" id="PF00535"/>
    </source>
</evidence>
<accession>A0A2M7U9A2</accession>
<dbReference type="EMBL" id="PFOF01000037">
    <property type="protein sequence ID" value="PIZ67795.1"/>
    <property type="molecule type" value="Genomic_DNA"/>
</dbReference>
<sequence>MMNQTEKPDEIIVVDNNCTDKTINIVKKYSVVKIIQEKKQGMTPARNTGFNNTRHEIIIKCDADSILPSDWIKNIKNDFSRNSDIVAISMPIKLNDICLIGHNTIPFYIYVFIPMLMIGFYPLIGPGYAIKKITWNKIKNEICFNDKKVHEDIDISFHLKKRGKIFHDGKNAVTSSARRIINNPFSFFGEYIYRFFKMYWSHRHLINGSYVEALLV</sequence>
<dbReference type="AlphaFoldDB" id="A0A2M7U9A2"/>
<evidence type="ECO:0000256" key="1">
    <source>
        <dbReference type="SAM" id="Phobius"/>
    </source>
</evidence>